<protein>
    <submittedName>
        <fullName evidence="1">Os01g0203900 protein</fullName>
    </submittedName>
</protein>
<dbReference type="EMBL" id="AP014957">
    <property type="protein sequence ID" value="BAS70929.1"/>
    <property type="molecule type" value="Genomic_DNA"/>
</dbReference>
<dbReference type="InParanoid" id="A0A0N7KCI7"/>
<dbReference type="AlphaFoldDB" id="A0A0N7KCI7"/>
<accession>A0A0N7KCI7</accession>
<keyword evidence="2" id="KW-1185">Reference proteome</keyword>
<name>A0A0N7KCI7_ORYSJ</name>
<reference evidence="2" key="1">
    <citation type="journal article" date="2005" name="Nature">
        <title>The map-based sequence of the rice genome.</title>
        <authorList>
            <consortium name="International rice genome sequencing project (IRGSP)"/>
            <person name="Matsumoto T."/>
            <person name="Wu J."/>
            <person name="Kanamori H."/>
            <person name="Katayose Y."/>
            <person name="Fujisawa M."/>
            <person name="Namiki N."/>
            <person name="Mizuno H."/>
            <person name="Yamamoto K."/>
            <person name="Antonio B.A."/>
            <person name="Baba T."/>
            <person name="Sakata K."/>
            <person name="Nagamura Y."/>
            <person name="Aoki H."/>
            <person name="Arikawa K."/>
            <person name="Arita K."/>
            <person name="Bito T."/>
            <person name="Chiden Y."/>
            <person name="Fujitsuka N."/>
            <person name="Fukunaka R."/>
            <person name="Hamada M."/>
            <person name="Harada C."/>
            <person name="Hayashi A."/>
            <person name="Hijishita S."/>
            <person name="Honda M."/>
            <person name="Hosokawa S."/>
            <person name="Ichikawa Y."/>
            <person name="Idonuma A."/>
            <person name="Iijima M."/>
            <person name="Ikeda M."/>
            <person name="Ikeno M."/>
            <person name="Ito K."/>
            <person name="Ito S."/>
            <person name="Ito T."/>
            <person name="Ito Y."/>
            <person name="Ito Y."/>
            <person name="Iwabuchi A."/>
            <person name="Kamiya K."/>
            <person name="Karasawa W."/>
            <person name="Kurita K."/>
            <person name="Katagiri S."/>
            <person name="Kikuta A."/>
            <person name="Kobayashi H."/>
            <person name="Kobayashi N."/>
            <person name="Machita K."/>
            <person name="Maehara T."/>
            <person name="Masukawa M."/>
            <person name="Mizubayashi T."/>
            <person name="Mukai Y."/>
            <person name="Nagasaki H."/>
            <person name="Nagata Y."/>
            <person name="Naito S."/>
            <person name="Nakashima M."/>
            <person name="Nakama Y."/>
            <person name="Nakamichi Y."/>
            <person name="Nakamura M."/>
            <person name="Meguro A."/>
            <person name="Negishi M."/>
            <person name="Ohta I."/>
            <person name="Ohta T."/>
            <person name="Okamoto M."/>
            <person name="Ono N."/>
            <person name="Saji S."/>
            <person name="Sakaguchi M."/>
            <person name="Sakai K."/>
            <person name="Shibata M."/>
            <person name="Shimokawa T."/>
            <person name="Song J."/>
            <person name="Takazaki Y."/>
            <person name="Terasawa K."/>
            <person name="Tsugane M."/>
            <person name="Tsuji K."/>
            <person name="Ueda S."/>
            <person name="Waki K."/>
            <person name="Yamagata H."/>
            <person name="Yamamoto M."/>
            <person name="Yamamoto S."/>
            <person name="Yamane H."/>
            <person name="Yoshiki S."/>
            <person name="Yoshihara R."/>
            <person name="Yukawa K."/>
            <person name="Zhong H."/>
            <person name="Yano M."/>
            <person name="Yuan Q."/>
            <person name="Ouyang S."/>
            <person name="Liu J."/>
            <person name="Jones K.M."/>
            <person name="Gansberger K."/>
            <person name="Moffat K."/>
            <person name="Hill J."/>
            <person name="Bera J."/>
            <person name="Fadrosh D."/>
            <person name="Jin S."/>
            <person name="Johri S."/>
            <person name="Kim M."/>
            <person name="Overton L."/>
            <person name="Reardon M."/>
            <person name="Tsitrin T."/>
            <person name="Vuong H."/>
            <person name="Weaver B."/>
            <person name="Ciecko A."/>
            <person name="Tallon L."/>
            <person name="Jackson J."/>
            <person name="Pai G."/>
            <person name="Aken S.V."/>
            <person name="Utterback T."/>
            <person name="Reidmuller S."/>
            <person name="Feldblyum T."/>
            <person name="Hsiao J."/>
            <person name="Zismann V."/>
            <person name="Iobst S."/>
            <person name="de Vazeille A.R."/>
            <person name="Buell C.R."/>
            <person name="Ying K."/>
            <person name="Li Y."/>
            <person name="Lu T."/>
            <person name="Huang Y."/>
            <person name="Zhao Q."/>
            <person name="Feng Q."/>
            <person name="Zhang L."/>
            <person name="Zhu J."/>
            <person name="Weng Q."/>
            <person name="Mu J."/>
            <person name="Lu Y."/>
            <person name="Fan D."/>
            <person name="Liu Y."/>
            <person name="Guan J."/>
            <person name="Zhang Y."/>
            <person name="Yu S."/>
            <person name="Liu X."/>
            <person name="Zhang Y."/>
            <person name="Hong G."/>
            <person name="Han B."/>
            <person name="Choisne N."/>
            <person name="Demange N."/>
            <person name="Orjeda G."/>
            <person name="Samain S."/>
            <person name="Cattolico L."/>
            <person name="Pelletier E."/>
            <person name="Couloux A."/>
            <person name="Segurens B."/>
            <person name="Wincker P."/>
            <person name="D'Hont A."/>
            <person name="Scarpelli C."/>
            <person name="Weissenbach J."/>
            <person name="Salanoubat M."/>
            <person name="Quetier F."/>
            <person name="Yu Y."/>
            <person name="Kim H.R."/>
            <person name="Rambo T."/>
            <person name="Currie J."/>
            <person name="Collura K."/>
            <person name="Luo M."/>
            <person name="Yang T."/>
            <person name="Ammiraju J.S.S."/>
            <person name="Engler F."/>
            <person name="Soderlund C."/>
            <person name="Wing R.A."/>
            <person name="Palmer L.E."/>
            <person name="de la Bastide M."/>
            <person name="Spiegel L."/>
            <person name="Nascimento L."/>
            <person name="Zutavern T."/>
            <person name="O'Shaughnessy A."/>
            <person name="Dike S."/>
            <person name="Dedhia N."/>
            <person name="Preston R."/>
            <person name="Balija V."/>
            <person name="McCombie W.R."/>
            <person name="Chow T."/>
            <person name="Chen H."/>
            <person name="Chung M."/>
            <person name="Chen C."/>
            <person name="Shaw J."/>
            <person name="Wu H."/>
            <person name="Hsiao K."/>
            <person name="Chao Y."/>
            <person name="Chu M."/>
            <person name="Cheng C."/>
            <person name="Hour A."/>
            <person name="Lee P."/>
            <person name="Lin S."/>
            <person name="Lin Y."/>
            <person name="Liou J."/>
            <person name="Liu S."/>
            <person name="Hsing Y."/>
            <person name="Raghuvanshi S."/>
            <person name="Mohanty A."/>
            <person name="Bharti A.K."/>
            <person name="Gaur A."/>
            <person name="Gupta V."/>
            <person name="Kumar D."/>
            <person name="Ravi V."/>
            <person name="Vij S."/>
            <person name="Kapur A."/>
            <person name="Khurana P."/>
            <person name="Khurana P."/>
            <person name="Khurana J.P."/>
            <person name="Tyagi A.K."/>
            <person name="Gaikwad K."/>
            <person name="Singh A."/>
            <person name="Dalal V."/>
            <person name="Srivastava S."/>
            <person name="Dixit A."/>
            <person name="Pal A.K."/>
            <person name="Ghazi I.A."/>
            <person name="Yadav M."/>
            <person name="Pandit A."/>
            <person name="Bhargava A."/>
            <person name="Sureshbabu K."/>
            <person name="Batra K."/>
            <person name="Sharma T.R."/>
            <person name="Mohapatra T."/>
            <person name="Singh N.K."/>
            <person name="Messing J."/>
            <person name="Nelson A.B."/>
            <person name="Fuks G."/>
            <person name="Kavchok S."/>
            <person name="Keizer G."/>
            <person name="Linton E."/>
            <person name="Llaca V."/>
            <person name="Song R."/>
            <person name="Tanyolac B."/>
            <person name="Young S."/>
            <person name="Ho-Il K."/>
            <person name="Hahn J.H."/>
            <person name="Sangsakoo G."/>
            <person name="Vanavichit A."/>
            <person name="de Mattos Luiz.A.T."/>
            <person name="Zimmer P.D."/>
            <person name="Malone G."/>
            <person name="Dellagostin O."/>
            <person name="de Oliveira A.C."/>
            <person name="Bevan M."/>
            <person name="Bancroft I."/>
            <person name="Minx P."/>
            <person name="Cordum H."/>
            <person name="Wilson R."/>
            <person name="Cheng Z."/>
            <person name="Jin W."/>
            <person name="Jiang J."/>
            <person name="Leong S.A."/>
            <person name="Iwama H."/>
            <person name="Gojobori T."/>
            <person name="Itoh T."/>
            <person name="Niimura Y."/>
            <person name="Fujii Y."/>
            <person name="Habara T."/>
            <person name="Sakai H."/>
            <person name="Sato Y."/>
            <person name="Wilson G."/>
            <person name="Kumar K."/>
            <person name="McCouch S."/>
            <person name="Juretic N."/>
            <person name="Hoen D."/>
            <person name="Wright S."/>
            <person name="Bruskiewich R."/>
            <person name="Bureau T."/>
            <person name="Miyao A."/>
            <person name="Hirochika H."/>
            <person name="Nishikawa T."/>
            <person name="Kadowaki K."/>
            <person name="Sugiura M."/>
            <person name="Burr B."/>
            <person name="Sasaki T."/>
        </authorList>
    </citation>
    <scope>NUCLEOTIDE SEQUENCE [LARGE SCALE GENOMIC DNA]</scope>
    <source>
        <strain evidence="2">cv. Nipponbare</strain>
    </source>
</reference>
<reference evidence="1 2" key="2">
    <citation type="journal article" date="2013" name="Plant Cell Physiol.">
        <title>Rice Annotation Project Database (RAP-DB): an integrative and interactive database for rice genomics.</title>
        <authorList>
            <person name="Sakai H."/>
            <person name="Lee S.S."/>
            <person name="Tanaka T."/>
            <person name="Numa H."/>
            <person name="Kim J."/>
            <person name="Kawahara Y."/>
            <person name="Wakimoto H."/>
            <person name="Yang C.C."/>
            <person name="Iwamoto M."/>
            <person name="Abe T."/>
            <person name="Yamada Y."/>
            <person name="Muto A."/>
            <person name="Inokuchi H."/>
            <person name="Ikemura T."/>
            <person name="Matsumoto T."/>
            <person name="Sasaki T."/>
            <person name="Itoh T."/>
        </authorList>
    </citation>
    <scope>NUCLEOTIDE SEQUENCE [LARGE SCALE GENOMIC DNA]</scope>
    <source>
        <strain evidence="2">cv. Nipponbare</strain>
    </source>
</reference>
<gene>
    <name evidence="1" type="ordered locus">Os01g0203900</name>
    <name evidence="1" type="ORF">OSNPB_010203900</name>
</gene>
<proteinExistence type="predicted"/>
<organism evidence="1 2">
    <name type="scientific">Oryza sativa subsp. japonica</name>
    <name type="common">Rice</name>
    <dbReference type="NCBI Taxonomy" id="39947"/>
    <lineage>
        <taxon>Eukaryota</taxon>
        <taxon>Viridiplantae</taxon>
        <taxon>Streptophyta</taxon>
        <taxon>Embryophyta</taxon>
        <taxon>Tracheophyta</taxon>
        <taxon>Spermatophyta</taxon>
        <taxon>Magnoliopsida</taxon>
        <taxon>Liliopsida</taxon>
        <taxon>Poales</taxon>
        <taxon>Poaceae</taxon>
        <taxon>BOP clade</taxon>
        <taxon>Oryzoideae</taxon>
        <taxon>Oryzeae</taxon>
        <taxon>Oryzinae</taxon>
        <taxon>Oryza</taxon>
        <taxon>Oryza sativa</taxon>
    </lineage>
</organism>
<evidence type="ECO:0000313" key="1">
    <source>
        <dbReference type="EMBL" id="BAS70929.1"/>
    </source>
</evidence>
<evidence type="ECO:0000313" key="2">
    <source>
        <dbReference type="Proteomes" id="UP000059680"/>
    </source>
</evidence>
<sequence length="259" mass="29252">MPLLLGVRVQRGVPRRRRVLGRRGGVPEIPPLGVGQPGELRHQRGVRGLNRLRVVGELRELQLRVRRLHRRDASEQVSQQRILRHIRRHLRRRLRHRHPGHPRRLLLGRIAEERVERIRRAKVTGQLQLAQRRHTRRRRLDGALVLISNHRRRGRIGHTGLSHRGGGGDSVSALAAEQLGEGAGQVGRLLLMRQRVVRRRGRHLRVHVDLERPLVAGGRIPPPASSCSSSSWASTTTTSACGGMGRSGFNFCGNIWGIL</sequence>
<dbReference type="Proteomes" id="UP000059680">
    <property type="component" value="Chromosome 1"/>
</dbReference>
<dbReference type="Gramene" id="Os01t0203900-00">
    <property type="protein sequence ID" value="Os01t0203900-00"/>
    <property type="gene ID" value="Os01g0203900"/>
</dbReference>
<dbReference type="PaxDb" id="39947-A0A0N7KCI7"/>
<reference evidence="1 2" key="3">
    <citation type="journal article" date="2013" name="Rice">
        <title>Improvement of the Oryza sativa Nipponbare reference genome using next generation sequence and optical map data.</title>
        <authorList>
            <person name="Kawahara Y."/>
            <person name="de la Bastide M."/>
            <person name="Hamilton J.P."/>
            <person name="Kanamori H."/>
            <person name="McCombie W.R."/>
            <person name="Ouyang S."/>
            <person name="Schwartz D.C."/>
            <person name="Tanaka T."/>
            <person name="Wu J."/>
            <person name="Zhou S."/>
            <person name="Childs K.L."/>
            <person name="Davidson R.M."/>
            <person name="Lin H."/>
            <person name="Quesada-Ocampo L."/>
            <person name="Vaillancourt B."/>
            <person name="Sakai H."/>
            <person name="Lee S.S."/>
            <person name="Kim J."/>
            <person name="Numa H."/>
            <person name="Itoh T."/>
            <person name="Buell C.R."/>
            <person name="Matsumoto T."/>
        </authorList>
    </citation>
    <scope>NUCLEOTIDE SEQUENCE [LARGE SCALE GENOMIC DNA]</scope>
    <source>
        <strain evidence="2">cv. Nipponbare</strain>
    </source>
</reference>